<dbReference type="InterPro" id="IPR042099">
    <property type="entry name" value="ANL_N_sf"/>
</dbReference>
<dbReference type="Proteomes" id="UP001500507">
    <property type="component" value="Unassembled WGS sequence"/>
</dbReference>
<dbReference type="PANTHER" id="PTHR36932">
    <property type="entry name" value="CAPSULAR POLYSACCHARIDE BIOSYNTHESIS PROTEIN"/>
    <property type="match status" value="1"/>
</dbReference>
<dbReference type="RefSeq" id="WP_343766679.1">
    <property type="nucleotide sequence ID" value="NZ_BAAAFG010000015.1"/>
</dbReference>
<name>A0ABN1MIB9_9FLAO</name>
<dbReference type="SUPFAM" id="SSF56801">
    <property type="entry name" value="Acetyl-CoA synthetase-like"/>
    <property type="match status" value="1"/>
</dbReference>
<reference evidence="1 2" key="1">
    <citation type="journal article" date="2019" name="Int. J. Syst. Evol. Microbiol.">
        <title>The Global Catalogue of Microorganisms (GCM) 10K type strain sequencing project: providing services to taxonomists for standard genome sequencing and annotation.</title>
        <authorList>
            <consortium name="The Broad Institute Genomics Platform"/>
            <consortium name="The Broad Institute Genome Sequencing Center for Infectious Disease"/>
            <person name="Wu L."/>
            <person name="Ma J."/>
        </authorList>
    </citation>
    <scope>NUCLEOTIDE SEQUENCE [LARGE SCALE GENOMIC DNA]</scope>
    <source>
        <strain evidence="1 2">JCM 16082</strain>
    </source>
</reference>
<keyword evidence="1" id="KW-0436">Ligase</keyword>
<evidence type="ECO:0000313" key="1">
    <source>
        <dbReference type="EMBL" id="GAA0872775.1"/>
    </source>
</evidence>
<organism evidence="1 2">
    <name type="scientific">Gangjinia marincola</name>
    <dbReference type="NCBI Taxonomy" id="578463"/>
    <lineage>
        <taxon>Bacteria</taxon>
        <taxon>Pseudomonadati</taxon>
        <taxon>Bacteroidota</taxon>
        <taxon>Flavobacteriia</taxon>
        <taxon>Flavobacteriales</taxon>
        <taxon>Flavobacteriaceae</taxon>
        <taxon>Gangjinia</taxon>
    </lineage>
</organism>
<dbReference type="InterPro" id="IPR053158">
    <property type="entry name" value="CapK_Type1_Caps_Biosynth"/>
</dbReference>
<keyword evidence="2" id="KW-1185">Reference proteome</keyword>
<dbReference type="EMBL" id="BAAAFG010000015">
    <property type="protein sequence ID" value="GAA0872775.1"/>
    <property type="molecule type" value="Genomic_DNA"/>
</dbReference>
<dbReference type="GO" id="GO:0016874">
    <property type="term" value="F:ligase activity"/>
    <property type="evidence" value="ECO:0007669"/>
    <property type="project" value="UniProtKB-KW"/>
</dbReference>
<accession>A0ABN1MIB9</accession>
<sequence length="435" mass="49604">MNLFDLSLRLNGFPILEAKKKLAEIQKIPEADYANYITQKKLEIVTFHQRHNSFYREISKGILPQNWEQLPILTKSDLQQPLEARLSDGFNPKNIYVNKTSGSSGHPFVFAKDKFCHALTWARINALYNQHGITNGVDKEARFYGIPKAGVARKKERFKDLMANRYRFSIFDLGVERLEKILIKFEKEPFVSINGYTSSVVLFGRYLDSKNIILKDYCPSLKACIVTAEMLFPEDKTMLTKVLGVPVVNEYGASEVGIMAFTNPLDEFEIDTSTLHLEVLDDHNIPVRYGEEGNIVVTSLFNKAHPIIRYKIGDRGIISPDSSAKKTILSDVKGRVDDIIKLPSGKVAAGLTCYYITKKVVDINKALKEFVITQTHLDRFIVSYVSDQNLTPEEKNLIEKSFEEYLEGGLKITYEREEVLDRSNRGKLKQFKSLI</sequence>
<protein>
    <submittedName>
        <fullName evidence="1">Phenylacetate--CoA ligase family protein</fullName>
    </submittedName>
</protein>
<dbReference type="PANTHER" id="PTHR36932:SF1">
    <property type="entry name" value="CAPSULAR POLYSACCHARIDE BIOSYNTHESIS PROTEIN"/>
    <property type="match status" value="1"/>
</dbReference>
<comment type="caution">
    <text evidence="1">The sequence shown here is derived from an EMBL/GenBank/DDBJ whole genome shotgun (WGS) entry which is preliminary data.</text>
</comment>
<dbReference type="Gene3D" id="3.40.50.12780">
    <property type="entry name" value="N-terminal domain of ligase-like"/>
    <property type="match status" value="1"/>
</dbReference>
<gene>
    <name evidence="1" type="ORF">GCM10009117_19220</name>
</gene>
<proteinExistence type="predicted"/>
<evidence type="ECO:0000313" key="2">
    <source>
        <dbReference type="Proteomes" id="UP001500507"/>
    </source>
</evidence>